<accession>A0A1H0CRU8</accession>
<dbReference type="RefSeq" id="WP_093857057.1">
    <property type="nucleotide sequence ID" value="NZ_FNIG01000006.1"/>
</dbReference>
<dbReference type="EMBL" id="FNIG01000006">
    <property type="protein sequence ID" value="SDN60596.1"/>
    <property type="molecule type" value="Genomic_DNA"/>
</dbReference>
<sequence>MIPLLVNYIKEQTKKHNENNITRTKAYLNFYEQFPEIRWAFLASFVSRNAGWNMTDLQTDPYVQFLSEDKRKSLYLTYESINWYIFQDAYPQLLIYQLSIEKKTPLFFLLKHFYVSSFIEEEWYRFYRNRKEERLLYAQIINEQNIVEQPIMEHRPYKNKIFRSFPFQMQNMMDFNAVLLPTENGQLYGEFVSNFLSVSKRISIGKKIANLLFYPYLYPLFLSFSRNIEIDGSRLEYEQFLDQQPIQSEPLMDFYRNTDHNWTDYKGDWAKDTKVKRKWWKEEKVRDLQPLNEAFYQKREWLQHMSSIKSSIKHESVEKS</sequence>
<dbReference type="OrthoDB" id="2690514at2"/>
<dbReference type="InterPro" id="IPR019658">
    <property type="entry name" value="DUF2515"/>
</dbReference>
<evidence type="ECO:0008006" key="3">
    <source>
        <dbReference type="Google" id="ProtNLM"/>
    </source>
</evidence>
<dbReference type="Pfam" id="PF10720">
    <property type="entry name" value="DUF2515"/>
    <property type="match status" value="1"/>
</dbReference>
<organism evidence="1 2">
    <name type="scientific">Tenuibacillus multivorans</name>
    <dbReference type="NCBI Taxonomy" id="237069"/>
    <lineage>
        <taxon>Bacteria</taxon>
        <taxon>Bacillati</taxon>
        <taxon>Bacillota</taxon>
        <taxon>Bacilli</taxon>
        <taxon>Bacillales</taxon>
        <taxon>Bacillaceae</taxon>
        <taxon>Tenuibacillus</taxon>
    </lineage>
</organism>
<reference evidence="1 2" key="1">
    <citation type="submission" date="2016-10" db="EMBL/GenBank/DDBJ databases">
        <authorList>
            <person name="de Groot N.N."/>
        </authorList>
    </citation>
    <scope>NUCLEOTIDE SEQUENCE [LARGE SCALE GENOMIC DNA]</scope>
    <source>
        <strain evidence="1 2">CGMCC 1.3442</strain>
    </source>
</reference>
<evidence type="ECO:0000313" key="1">
    <source>
        <dbReference type="EMBL" id="SDN60596.1"/>
    </source>
</evidence>
<dbReference type="STRING" id="237069.SAMN05216498_2648"/>
<keyword evidence="2" id="KW-1185">Reference proteome</keyword>
<dbReference type="Proteomes" id="UP000199334">
    <property type="component" value="Unassembled WGS sequence"/>
</dbReference>
<gene>
    <name evidence="1" type="ORF">SAMN05216498_2648</name>
</gene>
<proteinExistence type="predicted"/>
<dbReference type="AlphaFoldDB" id="A0A1H0CRU8"/>
<evidence type="ECO:0000313" key="2">
    <source>
        <dbReference type="Proteomes" id="UP000199334"/>
    </source>
</evidence>
<protein>
    <recommendedName>
        <fullName evidence="3">DUF2515 domain-containing protein</fullName>
    </recommendedName>
</protein>
<name>A0A1H0CRU8_9BACI</name>